<sequence length="371" mass="42521">MASQRKQVSASRSDRTENNRQEAGKKYESSTSKVFCEENIDFIDKELRKLNKFCLKSGYSVAQIVKFARPFTQTSTTVKRKKWKKIGLIGVLMIVVAVVGFQLQSSCRIASALAKTAMIKIQPFWDWTRFYHSNCLVANPMYRKPDKLTMDDCQICEGIQDILRMSHVNPANIIDKYFKRDIPVIVEDGLRDWGHLADKSVQDIAEMYRTSNILKTSWGCGFSSNIRIKYGGHRDLLRKITNENLTNFYAHWENCQLPAAKAFRAMYKRPYFLPSAVEMSSTNWVFISSNYTAKIFKEVDIGHPLVILMQVKGEIEIKVDTWKPCDTVCTSLEDVLQEGEILILTDSLWRASYLPLPERDSISIGIGGFFD</sequence>
<reference evidence="3 4" key="1">
    <citation type="submission" date="2018-04" db="EMBL/GenBank/DDBJ databases">
        <title>The genome of golden apple snail Pomacea canaliculata provides insight into stress tolerance and invasive adaptation.</title>
        <authorList>
            <person name="Liu C."/>
            <person name="Liu B."/>
            <person name="Ren Y."/>
            <person name="Zhang Y."/>
            <person name="Wang H."/>
            <person name="Li S."/>
            <person name="Jiang F."/>
            <person name="Yin L."/>
            <person name="Zhang G."/>
            <person name="Qian W."/>
            <person name="Fan W."/>
        </authorList>
    </citation>
    <scope>NUCLEOTIDE SEQUENCE [LARGE SCALE GENOMIC DNA]</scope>
    <source>
        <strain evidence="3">SZHN2017</strain>
        <tissue evidence="3">Muscle</tissue>
    </source>
</reference>
<dbReference type="Proteomes" id="UP000245119">
    <property type="component" value="Linkage Group LG8"/>
</dbReference>
<dbReference type="OrthoDB" id="10059103at2759"/>
<keyword evidence="2" id="KW-1133">Transmembrane helix</keyword>
<keyword evidence="4" id="KW-1185">Reference proteome</keyword>
<evidence type="ECO:0000313" key="4">
    <source>
        <dbReference type="Proteomes" id="UP000245119"/>
    </source>
</evidence>
<evidence type="ECO:0000313" key="3">
    <source>
        <dbReference type="EMBL" id="PVD26356.1"/>
    </source>
</evidence>
<dbReference type="InterPro" id="IPR038757">
    <property type="entry name" value="BRAP"/>
</dbReference>
<feature type="compositionally biased region" description="Basic and acidic residues" evidence="1">
    <location>
        <begin position="12"/>
        <end position="25"/>
    </location>
</feature>
<feature type="region of interest" description="Disordered" evidence="1">
    <location>
        <begin position="1"/>
        <end position="25"/>
    </location>
</feature>
<organism evidence="3 4">
    <name type="scientific">Pomacea canaliculata</name>
    <name type="common">Golden apple snail</name>
    <dbReference type="NCBI Taxonomy" id="400727"/>
    <lineage>
        <taxon>Eukaryota</taxon>
        <taxon>Metazoa</taxon>
        <taxon>Spiralia</taxon>
        <taxon>Lophotrochozoa</taxon>
        <taxon>Mollusca</taxon>
        <taxon>Gastropoda</taxon>
        <taxon>Caenogastropoda</taxon>
        <taxon>Architaenioglossa</taxon>
        <taxon>Ampullarioidea</taxon>
        <taxon>Ampullariidae</taxon>
        <taxon>Pomacea</taxon>
    </lineage>
</organism>
<dbReference type="STRING" id="400727.A0A2T7NYX8"/>
<name>A0A2T7NYX8_POMCA</name>
<keyword evidence="2" id="KW-0472">Membrane</keyword>
<dbReference type="OMA" id="ETLWENC"/>
<evidence type="ECO:0000256" key="2">
    <source>
        <dbReference type="SAM" id="Phobius"/>
    </source>
</evidence>
<gene>
    <name evidence="3" type="ORF">C0Q70_14028</name>
</gene>
<proteinExistence type="predicted"/>
<dbReference type="AlphaFoldDB" id="A0A2T7NYX8"/>
<dbReference type="PANTHER" id="PTHR35259">
    <property type="entry name" value="BOMBESIN RECEPTOR-ACTIVATED PROTEIN C6ORF89"/>
    <property type="match status" value="1"/>
</dbReference>
<keyword evidence="2" id="KW-0812">Transmembrane</keyword>
<dbReference type="PANTHER" id="PTHR35259:SF2">
    <property type="match status" value="1"/>
</dbReference>
<feature type="transmembrane region" description="Helical" evidence="2">
    <location>
        <begin position="86"/>
        <end position="103"/>
    </location>
</feature>
<dbReference type="EMBL" id="PZQS01000008">
    <property type="protein sequence ID" value="PVD26356.1"/>
    <property type="molecule type" value="Genomic_DNA"/>
</dbReference>
<comment type="caution">
    <text evidence="3">The sequence shown here is derived from an EMBL/GenBank/DDBJ whole genome shotgun (WGS) entry which is preliminary data.</text>
</comment>
<feature type="compositionally biased region" description="Polar residues" evidence="1">
    <location>
        <begin position="1"/>
        <end position="11"/>
    </location>
</feature>
<evidence type="ECO:0000256" key="1">
    <source>
        <dbReference type="SAM" id="MobiDB-lite"/>
    </source>
</evidence>
<accession>A0A2T7NYX8</accession>
<protein>
    <submittedName>
        <fullName evidence="3">Uncharacterized protein</fullName>
    </submittedName>
</protein>